<keyword evidence="3" id="KW-0408">Iron</keyword>
<evidence type="ECO:0000313" key="5">
    <source>
        <dbReference type="EMBL" id="MPM64729.1"/>
    </source>
</evidence>
<comment type="caution">
    <text evidence="5">The sequence shown here is derived from an EMBL/GenBank/DDBJ whole genome shotgun (WGS) entry which is preliminary data.</text>
</comment>
<dbReference type="InterPro" id="IPR050669">
    <property type="entry name" value="Hemerythrin"/>
</dbReference>
<name>A0A645BGZ2_9ZZZZ</name>
<dbReference type="Gene3D" id="1.20.120.50">
    <property type="entry name" value="Hemerythrin-like"/>
    <property type="match status" value="1"/>
</dbReference>
<sequence length="116" mass="14196">MITKNDNYIDYYDKIMDLIEELKSYTVYHFNNEEKIMKLYEYPKYDEQKDMHYKFIQKINNLDLKAIDANQQGSILELLEFVCKWIESHILREDVQIRDYLQDLKTGVKLKLGKRY</sequence>
<dbReference type="NCBIfam" id="TIGR02481">
    <property type="entry name" value="hemeryth_dom"/>
    <property type="match status" value="1"/>
</dbReference>
<protein>
    <submittedName>
        <fullName evidence="5">Bacteriohemerythrin</fullName>
    </submittedName>
</protein>
<dbReference type="Pfam" id="PF01814">
    <property type="entry name" value="Hemerythrin"/>
    <property type="match status" value="1"/>
</dbReference>
<gene>
    <name evidence="5" type="ORF">SDC9_111618</name>
</gene>
<evidence type="ECO:0000256" key="2">
    <source>
        <dbReference type="ARBA" id="ARBA00022723"/>
    </source>
</evidence>
<reference evidence="5" key="1">
    <citation type="submission" date="2019-08" db="EMBL/GenBank/DDBJ databases">
        <authorList>
            <person name="Kucharzyk K."/>
            <person name="Murdoch R.W."/>
            <person name="Higgins S."/>
            <person name="Loffler F."/>
        </authorList>
    </citation>
    <scope>NUCLEOTIDE SEQUENCE</scope>
</reference>
<feature type="domain" description="Hemerythrin-like" evidence="4">
    <location>
        <begin position="8"/>
        <end position="94"/>
    </location>
</feature>
<dbReference type="CDD" id="cd12107">
    <property type="entry name" value="Hemerythrin"/>
    <property type="match status" value="1"/>
</dbReference>
<dbReference type="InterPro" id="IPR012312">
    <property type="entry name" value="Hemerythrin-like"/>
</dbReference>
<evidence type="ECO:0000256" key="3">
    <source>
        <dbReference type="ARBA" id="ARBA00023004"/>
    </source>
</evidence>
<dbReference type="InterPro" id="IPR012827">
    <property type="entry name" value="Hemerythrin_metal-bd"/>
</dbReference>
<dbReference type="InterPro" id="IPR035938">
    <property type="entry name" value="Hemerythrin-like_sf"/>
</dbReference>
<dbReference type="AlphaFoldDB" id="A0A645BGZ2"/>
<proteinExistence type="inferred from homology"/>
<dbReference type="SUPFAM" id="SSF47188">
    <property type="entry name" value="Hemerythrin-like"/>
    <property type="match status" value="1"/>
</dbReference>
<evidence type="ECO:0000256" key="1">
    <source>
        <dbReference type="ARBA" id="ARBA00010587"/>
    </source>
</evidence>
<evidence type="ECO:0000259" key="4">
    <source>
        <dbReference type="Pfam" id="PF01814"/>
    </source>
</evidence>
<dbReference type="PANTHER" id="PTHR37164:SF1">
    <property type="entry name" value="BACTERIOHEMERYTHRIN"/>
    <property type="match status" value="1"/>
</dbReference>
<keyword evidence="2" id="KW-0479">Metal-binding</keyword>
<dbReference type="PANTHER" id="PTHR37164">
    <property type="entry name" value="BACTERIOHEMERYTHRIN"/>
    <property type="match status" value="1"/>
</dbReference>
<organism evidence="5">
    <name type="scientific">bioreactor metagenome</name>
    <dbReference type="NCBI Taxonomy" id="1076179"/>
    <lineage>
        <taxon>unclassified sequences</taxon>
        <taxon>metagenomes</taxon>
        <taxon>ecological metagenomes</taxon>
    </lineage>
</organism>
<comment type="similarity">
    <text evidence="1">Belongs to the hemerythrin family.</text>
</comment>
<dbReference type="GO" id="GO:0046872">
    <property type="term" value="F:metal ion binding"/>
    <property type="evidence" value="ECO:0007669"/>
    <property type="project" value="UniProtKB-KW"/>
</dbReference>
<accession>A0A645BGZ2</accession>
<dbReference type="EMBL" id="VSSQ01020114">
    <property type="protein sequence ID" value="MPM64729.1"/>
    <property type="molecule type" value="Genomic_DNA"/>
</dbReference>